<dbReference type="SUPFAM" id="SSF57701">
    <property type="entry name" value="Zn2/Cys6 DNA-binding domain"/>
    <property type="match status" value="1"/>
</dbReference>
<reference evidence="7 8" key="1">
    <citation type="submission" date="2016-07" db="EMBL/GenBank/DDBJ databases">
        <title>Pervasive Adenine N6-methylation of Active Genes in Fungi.</title>
        <authorList>
            <consortium name="DOE Joint Genome Institute"/>
            <person name="Mondo S.J."/>
            <person name="Dannebaum R.O."/>
            <person name="Kuo R.C."/>
            <person name="Labutti K."/>
            <person name="Haridas S."/>
            <person name="Kuo A."/>
            <person name="Salamov A."/>
            <person name="Ahrendt S.R."/>
            <person name="Lipzen A."/>
            <person name="Sullivan W."/>
            <person name="Andreopoulos W.B."/>
            <person name="Clum A."/>
            <person name="Lindquist E."/>
            <person name="Daum C."/>
            <person name="Ramamoorthy G.K."/>
            <person name="Gryganskyi A."/>
            <person name="Culley D."/>
            <person name="Magnuson J.K."/>
            <person name="James T.Y."/>
            <person name="O'Malley M.A."/>
            <person name="Stajich J.E."/>
            <person name="Spatafora J.W."/>
            <person name="Visel A."/>
            <person name="Grigoriev I.V."/>
        </authorList>
    </citation>
    <scope>NUCLEOTIDE SEQUENCE [LARGE SCALE GENOMIC DNA]</scope>
    <source>
        <strain evidence="7 8">68-887.2</strain>
    </source>
</reference>
<evidence type="ECO:0000313" key="7">
    <source>
        <dbReference type="EMBL" id="ORY35307.1"/>
    </source>
</evidence>
<dbReference type="Gene3D" id="4.10.240.10">
    <property type="entry name" value="Zn(2)-C6 fungal-type DNA-binding domain"/>
    <property type="match status" value="1"/>
</dbReference>
<feature type="transmembrane region" description="Helical" evidence="5">
    <location>
        <begin position="541"/>
        <end position="561"/>
    </location>
</feature>
<dbReference type="SMART" id="SM00066">
    <property type="entry name" value="GAL4"/>
    <property type="match status" value="1"/>
</dbReference>
<keyword evidence="5" id="KW-0472">Membrane</keyword>
<evidence type="ECO:0000256" key="4">
    <source>
        <dbReference type="SAM" id="MobiDB-lite"/>
    </source>
</evidence>
<dbReference type="InterPro" id="IPR001138">
    <property type="entry name" value="Zn2Cys6_DnaBD"/>
</dbReference>
<dbReference type="InterPro" id="IPR036864">
    <property type="entry name" value="Zn2-C6_fun-type_DNA-bd_sf"/>
</dbReference>
<name>A0A1Y2BL28_9TREE</name>
<dbReference type="EMBL" id="MCFC01000001">
    <property type="protein sequence ID" value="ORY35307.1"/>
    <property type="molecule type" value="Genomic_DNA"/>
</dbReference>
<dbReference type="InterPro" id="IPR007219">
    <property type="entry name" value="XnlR_reg_dom"/>
</dbReference>
<feature type="compositionally biased region" description="Polar residues" evidence="4">
    <location>
        <begin position="103"/>
        <end position="128"/>
    </location>
</feature>
<dbReference type="InParanoid" id="A0A1Y2BL28"/>
<comment type="subcellular location">
    <subcellularLocation>
        <location evidence="1">Nucleus</location>
    </subcellularLocation>
</comment>
<feature type="domain" description="Zn(2)-C6 fungal-type" evidence="6">
    <location>
        <begin position="11"/>
        <end position="40"/>
    </location>
</feature>
<organism evidence="7 8">
    <name type="scientific">Naematelia encephala</name>
    <dbReference type="NCBI Taxonomy" id="71784"/>
    <lineage>
        <taxon>Eukaryota</taxon>
        <taxon>Fungi</taxon>
        <taxon>Dikarya</taxon>
        <taxon>Basidiomycota</taxon>
        <taxon>Agaricomycotina</taxon>
        <taxon>Tremellomycetes</taxon>
        <taxon>Tremellales</taxon>
        <taxon>Naemateliaceae</taxon>
        <taxon>Naematelia</taxon>
    </lineage>
</organism>
<feature type="region of interest" description="Disordered" evidence="4">
    <location>
        <begin position="93"/>
        <end position="129"/>
    </location>
</feature>
<dbReference type="AlphaFoldDB" id="A0A1Y2BL28"/>
<dbReference type="GO" id="GO:0008270">
    <property type="term" value="F:zinc ion binding"/>
    <property type="evidence" value="ECO:0007669"/>
    <property type="project" value="InterPro"/>
</dbReference>
<evidence type="ECO:0000259" key="6">
    <source>
        <dbReference type="PROSITE" id="PS50048"/>
    </source>
</evidence>
<dbReference type="Proteomes" id="UP000193986">
    <property type="component" value="Unassembled WGS sequence"/>
</dbReference>
<dbReference type="CDD" id="cd00067">
    <property type="entry name" value="GAL4"/>
    <property type="match status" value="1"/>
</dbReference>
<dbReference type="PROSITE" id="PS00463">
    <property type="entry name" value="ZN2_CY6_FUNGAL_1"/>
    <property type="match status" value="1"/>
</dbReference>
<evidence type="ECO:0000313" key="8">
    <source>
        <dbReference type="Proteomes" id="UP000193986"/>
    </source>
</evidence>
<evidence type="ECO:0000256" key="2">
    <source>
        <dbReference type="ARBA" id="ARBA00022723"/>
    </source>
</evidence>
<dbReference type="GO" id="GO:0005634">
    <property type="term" value="C:nucleus"/>
    <property type="evidence" value="ECO:0007669"/>
    <property type="project" value="UniProtKB-SubCell"/>
</dbReference>
<dbReference type="GO" id="GO:0003677">
    <property type="term" value="F:DNA binding"/>
    <property type="evidence" value="ECO:0007669"/>
    <property type="project" value="InterPro"/>
</dbReference>
<dbReference type="Pfam" id="PF04082">
    <property type="entry name" value="Fungal_trans"/>
    <property type="match status" value="1"/>
</dbReference>
<keyword evidence="2" id="KW-0479">Metal-binding</keyword>
<keyword evidence="3" id="KW-0539">Nucleus</keyword>
<keyword evidence="5" id="KW-0812">Transmembrane</keyword>
<keyword evidence="5" id="KW-1133">Transmembrane helix</keyword>
<dbReference type="InterPro" id="IPR050613">
    <property type="entry name" value="Sec_Metabolite_Reg"/>
</dbReference>
<evidence type="ECO:0000256" key="1">
    <source>
        <dbReference type="ARBA" id="ARBA00004123"/>
    </source>
</evidence>
<gene>
    <name evidence="7" type="ORF">BCR39DRAFT_508696</name>
</gene>
<dbReference type="PROSITE" id="PS50048">
    <property type="entry name" value="ZN2_CY6_FUNGAL_2"/>
    <property type="match status" value="1"/>
</dbReference>
<dbReference type="PANTHER" id="PTHR31001:SF76">
    <property type="entry name" value="ZN(2)-C6 FUNGAL-TYPE DOMAIN-CONTAINING PROTEIN"/>
    <property type="match status" value="1"/>
</dbReference>
<dbReference type="CDD" id="cd12148">
    <property type="entry name" value="fungal_TF_MHR"/>
    <property type="match status" value="1"/>
</dbReference>
<proteinExistence type="predicted"/>
<accession>A0A1Y2BL28</accession>
<comment type="caution">
    <text evidence="7">The sequence shown here is derived from an EMBL/GenBank/DDBJ whole genome shotgun (WGS) entry which is preliminary data.</text>
</comment>
<protein>
    <submittedName>
        <fullName evidence="7">Fungal-specific transcription factor domain-domain-containing protein</fullName>
    </submittedName>
</protein>
<dbReference type="STRING" id="71784.A0A1Y2BL28"/>
<evidence type="ECO:0000256" key="3">
    <source>
        <dbReference type="ARBA" id="ARBA00023242"/>
    </source>
</evidence>
<evidence type="ECO:0000256" key="5">
    <source>
        <dbReference type="SAM" id="Phobius"/>
    </source>
</evidence>
<dbReference type="Pfam" id="PF00172">
    <property type="entry name" value="Zn_clus"/>
    <property type="match status" value="1"/>
</dbReference>
<dbReference type="SMART" id="SM00906">
    <property type="entry name" value="Fungal_trans"/>
    <property type="match status" value="1"/>
</dbReference>
<sequence length="604" mass="68088">MSPTSSRTKQSCTECRRRKIKCNRRIPCDMCIARDDQDHCEEQVSSETRGDQSYPRLKDFRLLAARVSALEAQLLRVTRLQVDLDSVSHLSSSVQANHDPISDSINTQPRLLQTSTGADKADSSSSFSPVRAEDDSVALVLEDFAMGHSGNLERAGKQQGPRMSALLAQAVGKAVSILPDANRSMLLVTSFFTHVDWTTKVLHAPSYLDEFNQFAALPKDQAAMAVRPEWLSVHLIVICLSLHLLDESERQKLGLRSDQWQEIAKGLFLASREVLFASDFLSYHTLDHLQCIVLQGGYQYDTENSHDSHWAMIGSAVKIAQNLGLHRLGSEDLASKTAWPSPWKSPLRREIGRRVWWNIVYLDWSHALSHGTTYCVHPNHSNTAFPSNVDDIDMTPQTVKPSQPLSIYTSSTFTIFRLQFLSLYREHIDHLISHQPASYEFIKQMDSRLVALRDSLPPYFSDNVEALRLSAICNSSCVVSESIAIRIIAANRLLRLHRPYLTLGYHDPRYRQSTEQCVLSAQTILGLCETARVAAPTVLNYWLILFYAFAAAIVIFIRLCNNEQDDKRQSRQLLHRVVETLRGAQEFSAAARNAISILENLLSE</sequence>
<keyword evidence="8" id="KW-1185">Reference proteome</keyword>
<dbReference type="OrthoDB" id="410267at2759"/>
<dbReference type="GO" id="GO:0006351">
    <property type="term" value="P:DNA-templated transcription"/>
    <property type="evidence" value="ECO:0007669"/>
    <property type="project" value="InterPro"/>
</dbReference>
<dbReference type="GO" id="GO:0000981">
    <property type="term" value="F:DNA-binding transcription factor activity, RNA polymerase II-specific"/>
    <property type="evidence" value="ECO:0007669"/>
    <property type="project" value="InterPro"/>
</dbReference>
<dbReference type="PANTHER" id="PTHR31001">
    <property type="entry name" value="UNCHARACTERIZED TRANSCRIPTIONAL REGULATORY PROTEIN"/>
    <property type="match status" value="1"/>
</dbReference>